<dbReference type="Gene3D" id="2.160.10.10">
    <property type="entry name" value="Hexapeptide repeat proteins"/>
    <property type="match status" value="1"/>
</dbReference>
<organism evidence="4 6">
    <name type="scientific">Acidipropionibacterium acidipropionici</name>
    <dbReference type="NCBI Taxonomy" id="1748"/>
    <lineage>
        <taxon>Bacteria</taxon>
        <taxon>Bacillati</taxon>
        <taxon>Actinomycetota</taxon>
        <taxon>Actinomycetes</taxon>
        <taxon>Propionibacteriales</taxon>
        <taxon>Propionibacteriaceae</taxon>
        <taxon>Acidipropionibacterium</taxon>
    </lineage>
</organism>
<keyword evidence="3" id="KW-0012">Acyltransferase</keyword>
<dbReference type="SUPFAM" id="SSF51161">
    <property type="entry name" value="Trimeric LpxA-like enzymes"/>
    <property type="match status" value="1"/>
</dbReference>
<evidence type="ECO:0000256" key="3">
    <source>
        <dbReference type="RuleBase" id="RU367021"/>
    </source>
</evidence>
<evidence type="ECO:0000313" key="7">
    <source>
        <dbReference type="Proteomes" id="UP000178666"/>
    </source>
</evidence>
<evidence type="ECO:0000313" key="6">
    <source>
        <dbReference type="Proteomes" id="UP000075221"/>
    </source>
</evidence>
<evidence type="ECO:0000256" key="1">
    <source>
        <dbReference type="ARBA" id="ARBA00022679"/>
    </source>
</evidence>
<dbReference type="GO" id="GO:0008870">
    <property type="term" value="F:galactoside O-acetyltransferase activity"/>
    <property type="evidence" value="ECO:0007669"/>
    <property type="project" value="TreeGrafter"/>
</dbReference>
<dbReference type="InterPro" id="IPR018357">
    <property type="entry name" value="Hexapep_transf_CS"/>
</dbReference>
<dbReference type="Proteomes" id="UP000075221">
    <property type="component" value="Chromosome"/>
</dbReference>
<dbReference type="Proteomes" id="UP000178666">
    <property type="component" value="Chromosome"/>
</dbReference>
<dbReference type="EMBL" id="CP015970">
    <property type="protein sequence ID" value="AOZ48186.1"/>
    <property type="molecule type" value="Genomic_DNA"/>
</dbReference>
<accession>A0AAC8YHX6</accession>
<evidence type="ECO:0000313" key="5">
    <source>
        <dbReference type="EMBL" id="AOZ48186.1"/>
    </source>
</evidence>
<gene>
    <name evidence="5" type="ORF">A8L58_06025</name>
    <name evidence="4" type="ORF">AXH35_04560</name>
</gene>
<dbReference type="InterPro" id="IPR011004">
    <property type="entry name" value="Trimer_LpxA-like_sf"/>
</dbReference>
<evidence type="ECO:0000313" key="4">
    <source>
        <dbReference type="EMBL" id="AMS06998.1"/>
    </source>
</evidence>
<reference evidence="4 6" key="2">
    <citation type="submission" date="2016-02" db="EMBL/GenBank/DDBJ databases">
        <title>Complete Genome Sequence of Propionibacterium acidipropionici ATCC 55737.</title>
        <authorList>
            <person name="Luna Flores C.H."/>
            <person name="Nielsen L.K."/>
            <person name="Marcellin E."/>
        </authorList>
    </citation>
    <scope>NUCLEOTIDE SEQUENCE [LARGE SCALE GENOMIC DNA]</scope>
    <source>
        <strain evidence="4 6">ATCC 55737</strain>
    </source>
</reference>
<dbReference type="Pfam" id="PF00132">
    <property type="entry name" value="Hexapep"/>
    <property type="match status" value="1"/>
</dbReference>
<dbReference type="InterPro" id="IPR001451">
    <property type="entry name" value="Hexapep"/>
</dbReference>
<sequence>MIEGGVVPPRLGVGDEFFLEVNRTRPGDLDRRRELMEQIFASVGEGVVLNSPLSAAFGSNTSIGDGFYGNSNIMLVDDVAITIGDGVLIGPNVTLTTTGHAIHPDMRYDFGRFSEPIVIEDQVWIGSNVTVLPGVRIGHGSVIGAGSVVSHDVPPMVVAVGVPCRVVRPITDADRSYRQ</sequence>
<dbReference type="PANTHER" id="PTHR43017:SF1">
    <property type="entry name" value="ACETYLTRANSFERASE YJL218W-RELATED"/>
    <property type="match status" value="1"/>
</dbReference>
<dbReference type="EC" id="2.3.1.-" evidence="3"/>
<dbReference type="PANTHER" id="PTHR43017">
    <property type="entry name" value="GALACTOSIDE O-ACETYLTRANSFERASE"/>
    <property type="match status" value="1"/>
</dbReference>
<comment type="similarity">
    <text evidence="3">Belongs to the transferase hexapeptide repeat family.</text>
</comment>
<name>A0AAC8YHX6_9ACTN</name>
<keyword evidence="2" id="KW-0677">Repeat</keyword>
<dbReference type="CDD" id="cd03357">
    <property type="entry name" value="LbH_MAT_GAT"/>
    <property type="match status" value="1"/>
</dbReference>
<protein>
    <recommendedName>
        <fullName evidence="3">Acetyltransferase</fullName>
        <ecNumber evidence="3">2.3.1.-</ecNumber>
    </recommendedName>
</protein>
<dbReference type="InterPro" id="IPR039369">
    <property type="entry name" value="LacA-like"/>
</dbReference>
<dbReference type="EMBL" id="CP014352">
    <property type="protein sequence ID" value="AMS06998.1"/>
    <property type="molecule type" value="Genomic_DNA"/>
</dbReference>
<proteinExistence type="inferred from homology"/>
<dbReference type="AlphaFoldDB" id="A0AAC8YHX6"/>
<dbReference type="PROSITE" id="PS00101">
    <property type="entry name" value="HEXAPEP_TRANSFERASES"/>
    <property type="match status" value="1"/>
</dbReference>
<keyword evidence="1 3" id="KW-0808">Transferase</keyword>
<reference evidence="5 7" key="1">
    <citation type="journal article" date="2016" name="Plant Dis.">
        <title>Improved production of propionic acid using genome shuffling.</title>
        <authorList>
            <person name="Luna-Flores C.H."/>
            <person name="Palfreyman R.W."/>
            <person name="Kromer J.O."/>
            <person name="Nielsen L.K."/>
            <person name="Marcellin E."/>
        </authorList>
    </citation>
    <scope>NUCLEOTIDE SEQUENCE [LARGE SCALE GENOMIC DNA]</scope>
    <source>
        <strain evidence="5 7">F3E8</strain>
    </source>
</reference>
<keyword evidence="7" id="KW-1185">Reference proteome</keyword>
<evidence type="ECO:0000256" key="2">
    <source>
        <dbReference type="ARBA" id="ARBA00022737"/>
    </source>
</evidence>